<evidence type="ECO:0000313" key="3">
    <source>
        <dbReference type="EMBL" id="WCO03416.1"/>
    </source>
</evidence>
<feature type="transmembrane region" description="Helical" evidence="1">
    <location>
        <begin position="450"/>
        <end position="468"/>
    </location>
</feature>
<keyword evidence="4" id="KW-1185">Reference proteome</keyword>
<keyword evidence="1" id="KW-0812">Transmembrane</keyword>
<feature type="transmembrane region" description="Helical" evidence="1">
    <location>
        <begin position="411"/>
        <end position="438"/>
    </location>
</feature>
<keyword evidence="3" id="KW-0378">Hydrolase</keyword>
<dbReference type="InterPro" id="IPR014782">
    <property type="entry name" value="Peptidase_M1_dom"/>
</dbReference>
<gene>
    <name evidence="3" type="ORF">MUN68_007890</name>
</gene>
<name>A0ABY7S201_9FLAO</name>
<dbReference type="Gene3D" id="1.10.390.10">
    <property type="entry name" value="Neutral Protease Domain 2"/>
    <property type="match status" value="1"/>
</dbReference>
<feature type="transmembrane region" description="Helical" evidence="1">
    <location>
        <begin position="363"/>
        <end position="385"/>
    </location>
</feature>
<feature type="transmembrane region" description="Helical" evidence="1">
    <location>
        <begin position="475"/>
        <end position="496"/>
    </location>
</feature>
<sequence>MFKQLFNFEIFYQLKQRAFPIFAILFLALGVFVGRQGFAPKGVNFNSVYQVYFHTSLFTLGSVFIIMFFAISAILRDKQHNMESLVYSSSIKKAQYFWSRFLGTFTFSVLAFSPFIIGYIIGNYFSDLDPERISDFQLLTYLQPWLYIVLPNVFFCSAIIFSVSTLTKNNTATYVSAVFVYMLYFVSSLFLNSPMLAQAVPASPESMAIAAIADPFGIAAFFEQTQFWTPFQKNTQLLSFSGLFLLNRLVWIFVSIGILFGTYRIFSFRKITKKVKKDKKIKNASKELIAYKPIQNTHGFKAQHKAFFSLLKLELKSVFKSLPFIAVLIMWLFIVFSELYSIVISGSEYGVSIYPFTNQLIDLIVNPLTIFSLILIIFYSSEIVWKERSLHFNLIIDAVPTKNSVFFLSKFFAILLLPVILITTGILMCIAFQVALGYSNFEFSLYASLYYHYGLQLGIYAMIALFISSLAKTKYMGMGIFGFIVLLCTKSSVIGLEHPLTSIGFMPRISYTNINGFYGGSSLFNHLAMYWLAFGLLLSVLSFKIWNRGVIASFSVKLNQLFYNWTSIQKLTTSLLIVLFIGFGSLIFYNVNIVSDYETVSNKLDFSEGYERKYKAYEDIERLIPTSKKTKVDIFPKERVIRVSADYMIKNKSEQPMSILFITERIPLDSITIENAQLVSHDTYYGTYVFKYDTPLQPSDSVKYTYTLKKEVKGYEEDHSNEINGTYLNRFANFEPILGYTTSFEIKNNIERKKRNLPVRVEEDNSDAHIVLEDIKYEKVRFETIISTSNDQTAISSGRLVKKWIDNNRNYFHYKSSEKILPEVGYISAKYSTKKIDYNGISIEQYYDENHDFNIQDIENSVKETLDYCQENFGDYAFDHVRIAEVPSYWPFAGFAHPGVISMVEDRLYLSDVSDDETFNVVAKRTIHEVSHQYWGHTLSAKPVPGGSLFTEGFAKYTEAIVLEKMYGKSALYTLTENARSRYFTGRAFEGDIEPPVYKIDGQSYISYGKALTVMLGLRDLIGEKQVNNVLKIMTDRYRSTNKFEATTLELLDEIFKVTPIELKSLVNDWFKKVITYDLKVDDASYIELSNGTFEISAIINAKRFKTLDNREIKKITINEPIKIGVFSKHPSEVSKEDNSILYYKSHQITKELTELKIIVKEKPVYLSIDPFGTRLDENLIDNTLRVKY</sequence>
<feature type="transmembrane region" description="Helical" evidence="1">
    <location>
        <begin position="322"/>
        <end position="343"/>
    </location>
</feature>
<protein>
    <submittedName>
        <fullName evidence="3">M1 family aminopeptidase</fullName>
    </submittedName>
</protein>
<dbReference type="EMBL" id="CP116221">
    <property type="protein sequence ID" value="WCO03416.1"/>
    <property type="molecule type" value="Genomic_DNA"/>
</dbReference>
<organism evidence="3 4">
    <name type="scientific">Psychroserpens ponticola</name>
    <dbReference type="NCBI Taxonomy" id="2932268"/>
    <lineage>
        <taxon>Bacteria</taxon>
        <taxon>Pseudomonadati</taxon>
        <taxon>Bacteroidota</taxon>
        <taxon>Flavobacteriia</taxon>
        <taxon>Flavobacteriales</taxon>
        <taxon>Flavobacteriaceae</taxon>
        <taxon>Psychroserpens</taxon>
    </lineage>
</organism>
<dbReference type="GO" id="GO:0004177">
    <property type="term" value="F:aminopeptidase activity"/>
    <property type="evidence" value="ECO:0007669"/>
    <property type="project" value="UniProtKB-KW"/>
</dbReference>
<reference evidence="3 4" key="1">
    <citation type="submission" date="2023-01" db="EMBL/GenBank/DDBJ databases">
        <title>Psychroserpens ponticola sp. nov., isolated from seawater.</title>
        <authorList>
            <person name="Kristyanto S."/>
            <person name="Jung J."/>
            <person name="Kim J.M."/>
            <person name="Jeon C.O."/>
        </authorList>
    </citation>
    <scope>NUCLEOTIDE SEQUENCE [LARGE SCALE GENOMIC DNA]</scope>
    <source>
        <strain evidence="3 4">MSW6</strain>
    </source>
</reference>
<keyword evidence="3" id="KW-0645">Protease</keyword>
<feature type="transmembrane region" description="Helical" evidence="1">
    <location>
        <begin position="96"/>
        <end position="125"/>
    </location>
</feature>
<feature type="transmembrane region" description="Helical" evidence="1">
    <location>
        <begin position="21"/>
        <end position="39"/>
    </location>
</feature>
<feature type="transmembrane region" description="Helical" evidence="1">
    <location>
        <begin position="528"/>
        <end position="547"/>
    </location>
</feature>
<keyword evidence="1" id="KW-0472">Membrane</keyword>
<feature type="transmembrane region" description="Helical" evidence="1">
    <location>
        <begin position="173"/>
        <end position="191"/>
    </location>
</feature>
<evidence type="ECO:0000259" key="2">
    <source>
        <dbReference type="Pfam" id="PF01433"/>
    </source>
</evidence>
<feature type="transmembrane region" description="Helical" evidence="1">
    <location>
        <begin position="145"/>
        <end position="166"/>
    </location>
</feature>
<keyword evidence="1" id="KW-1133">Transmembrane helix</keyword>
<dbReference type="Proteomes" id="UP001202717">
    <property type="component" value="Chromosome"/>
</dbReference>
<dbReference type="InterPro" id="IPR027268">
    <property type="entry name" value="Peptidase_M4/M1_CTD_sf"/>
</dbReference>
<feature type="domain" description="Peptidase M1 membrane alanine aminopeptidase" evidence="2">
    <location>
        <begin position="860"/>
        <end position="1070"/>
    </location>
</feature>
<feature type="transmembrane region" description="Helical" evidence="1">
    <location>
        <begin position="51"/>
        <end position="75"/>
    </location>
</feature>
<keyword evidence="3" id="KW-0031">Aminopeptidase</keyword>
<evidence type="ECO:0000313" key="4">
    <source>
        <dbReference type="Proteomes" id="UP001202717"/>
    </source>
</evidence>
<feature type="transmembrane region" description="Helical" evidence="1">
    <location>
        <begin position="568"/>
        <end position="589"/>
    </location>
</feature>
<feature type="transmembrane region" description="Helical" evidence="1">
    <location>
        <begin position="249"/>
        <end position="266"/>
    </location>
</feature>
<dbReference type="SUPFAM" id="SSF55486">
    <property type="entry name" value="Metalloproteases ('zincins'), catalytic domain"/>
    <property type="match status" value="1"/>
</dbReference>
<proteinExistence type="predicted"/>
<evidence type="ECO:0000256" key="1">
    <source>
        <dbReference type="SAM" id="Phobius"/>
    </source>
</evidence>
<accession>A0ABY7S201</accession>
<dbReference type="RefSeq" id="WP_249994781.1">
    <property type="nucleotide sequence ID" value="NZ_CP116221.1"/>
</dbReference>
<dbReference type="Pfam" id="PF01433">
    <property type="entry name" value="Peptidase_M1"/>
    <property type="match status" value="1"/>
</dbReference>